<evidence type="ECO:0000256" key="1">
    <source>
        <dbReference type="SAM" id="MobiDB-lite"/>
    </source>
</evidence>
<reference evidence="2" key="1">
    <citation type="submission" date="2020-05" db="EMBL/GenBank/DDBJ databases">
        <title>WGS assembly of Panicum virgatum.</title>
        <authorList>
            <person name="Lovell J.T."/>
            <person name="Jenkins J."/>
            <person name="Shu S."/>
            <person name="Juenger T.E."/>
            <person name="Schmutz J."/>
        </authorList>
    </citation>
    <scope>NUCLEOTIDE SEQUENCE</scope>
    <source>
        <strain evidence="2">AP13</strain>
    </source>
</reference>
<feature type="compositionally biased region" description="Basic and acidic residues" evidence="1">
    <location>
        <begin position="167"/>
        <end position="177"/>
    </location>
</feature>
<feature type="region of interest" description="Disordered" evidence="1">
    <location>
        <begin position="1"/>
        <end position="114"/>
    </location>
</feature>
<feature type="compositionally biased region" description="Basic and acidic residues" evidence="1">
    <location>
        <begin position="74"/>
        <end position="84"/>
    </location>
</feature>
<accession>A0A8T0UTP5</accession>
<proteinExistence type="predicted"/>
<name>A0A8T0UTP5_PANVG</name>
<sequence>MSSRTEGFLSWTGAEGGRRSQGREAPPAHLHRRCRRRRAHPARCDERRQARSSIFVQAARRSQGIACRRRARRPLSDESRRSELPETCSSPLHPSSSTRESRPPTPSSSWSGPQVCTTPATTSLAIVFVFLIVCTKPVATLVLSPSSASSSAVGKEPESAAAPAPSRGREASRRSGG</sequence>
<dbReference type="EMBL" id="CM029041">
    <property type="protein sequence ID" value="KAG2624526.1"/>
    <property type="molecule type" value="Genomic_DNA"/>
</dbReference>
<dbReference type="AlphaFoldDB" id="A0A8T0UTP5"/>
<dbReference type="Proteomes" id="UP000823388">
    <property type="component" value="Chromosome 3K"/>
</dbReference>
<protein>
    <submittedName>
        <fullName evidence="2">Uncharacterized protein</fullName>
    </submittedName>
</protein>
<organism evidence="2 3">
    <name type="scientific">Panicum virgatum</name>
    <name type="common">Blackwell switchgrass</name>
    <dbReference type="NCBI Taxonomy" id="38727"/>
    <lineage>
        <taxon>Eukaryota</taxon>
        <taxon>Viridiplantae</taxon>
        <taxon>Streptophyta</taxon>
        <taxon>Embryophyta</taxon>
        <taxon>Tracheophyta</taxon>
        <taxon>Spermatophyta</taxon>
        <taxon>Magnoliopsida</taxon>
        <taxon>Liliopsida</taxon>
        <taxon>Poales</taxon>
        <taxon>Poaceae</taxon>
        <taxon>PACMAD clade</taxon>
        <taxon>Panicoideae</taxon>
        <taxon>Panicodae</taxon>
        <taxon>Paniceae</taxon>
        <taxon>Panicinae</taxon>
        <taxon>Panicum</taxon>
        <taxon>Panicum sect. Hiantes</taxon>
    </lineage>
</organism>
<feature type="region of interest" description="Disordered" evidence="1">
    <location>
        <begin position="145"/>
        <end position="177"/>
    </location>
</feature>
<feature type="compositionally biased region" description="Basic residues" evidence="1">
    <location>
        <begin position="29"/>
        <end position="41"/>
    </location>
</feature>
<evidence type="ECO:0000313" key="2">
    <source>
        <dbReference type="EMBL" id="KAG2624526.1"/>
    </source>
</evidence>
<evidence type="ECO:0000313" key="3">
    <source>
        <dbReference type="Proteomes" id="UP000823388"/>
    </source>
</evidence>
<keyword evidence="3" id="KW-1185">Reference proteome</keyword>
<gene>
    <name evidence="2" type="ORF">PVAP13_3KG140327</name>
</gene>
<comment type="caution">
    <text evidence="2">The sequence shown here is derived from an EMBL/GenBank/DDBJ whole genome shotgun (WGS) entry which is preliminary data.</text>
</comment>